<keyword evidence="3 6" id="KW-0378">Hydrolase</keyword>
<dbReference type="Pfam" id="PF07748">
    <property type="entry name" value="Glyco_hydro_38C"/>
    <property type="match status" value="1"/>
</dbReference>
<dbReference type="GO" id="GO:0009313">
    <property type="term" value="P:oligosaccharide catabolic process"/>
    <property type="evidence" value="ECO:0007669"/>
    <property type="project" value="TreeGrafter"/>
</dbReference>
<dbReference type="InterPro" id="IPR000602">
    <property type="entry name" value="Glyco_hydro_38_N"/>
</dbReference>
<evidence type="ECO:0000259" key="5">
    <source>
        <dbReference type="SMART" id="SM00872"/>
    </source>
</evidence>
<keyword evidence="2" id="KW-0479">Metal-binding</keyword>
<keyword evidence="4" id="KW-0326">Glycosidase</keyword>
<dbReference type="InterPro" id="IPR011013">
    <property type="entry name" value="Gal_mutarotase_sf_dom"/>
</dbReference>
<sequence>MVEFVTSFIERLRNLVQADAIEHWLVCETDCTIADLSTQSFTKLELNEKRYLVWEKGRKVRWFYQEFSVPEDLTGYPLEGLTLRLALTWWAELAEVFVNGQKVQEGDLFDHSCRIVLSSATVPGEKIAVAIRLVSPGHDIGGLMRSRLIYESNYDEIDPGFVADELEVIQSYVEAFELDKLEFELDWQVSNRSQFHQSLAVLRNSLLPFSTQIKQHTIYLLGHAHLDMAWLWNVEETWRAAERTFVSVLNLQKDFPELTFCHTTPALFEWVEQNRPELFAQIQAQVKAGTWEIVGGMWVEPEMNLINAESIARHLLYGQRYCQEKFGEICRVAWLPDTFGFNWQTPQFLKLAGIDYFVTQKLRWNDTTQFPYEWFNWQAPDGSQVKSLMSSPIGEGIDPIKMAQFAWDWVKKTGQPHALWLFGVGDHGGGPTRDMLEIAERWKRSPFFPKLEFTTALKYLESLEAPKDTWNDELYLEFHRGCYTTHGDQKSFNRWGEAVLREADIWTSQLGIAEQNFNSELEIEEAWKQVLFNQFHDILPGTSIQQVFRDANKVWKDACFSATGFSMRAKQSIGAHIRVPSLPHPNAKLVVVFNPLNWQQSQLVYTWIPNDIELLHNNSLQWRITDLEGNQIEKQCYYYNSNQKLKSDLIDFYAEDIPAIGYKCFWLIPIETEELLLPKFPETSTLENDFLKVSIDLETGNLKSIFDKQDQREILGASGTQIQVFRDEGQYWDAWNIDPNYSNYALPSPELLDIKLGLVHPPLGSTFNPQHSFQSYISVRRRIGQSTFVQTYSLEQNAPILNVLNTINWQERHVLVKTAFPLNIEANFATYEIAGGAIERTTIPQTEAEKAKWEVPALGWADLSDENYGVSILSESKHGYDCTSNQIRLTLLRGSEFPDPEADLGHHTFSYAIYPHAGNWKEAQTVRKAAEFCNPMQAIVLEKIPENGTLPPVHSFLDLGADNLILSSLKQSEDNPDEYILRCYECHGEPAELNLKGDFEIIEAVDLLERPINTSTKIEPWQIRSYRIEKKG</sequence>
<dbReference type="GO" id="GO:0030246">
    <property type="term" value="F:carbohydrate binding"/>
    <property type="evidence" value="ECO:0007669"/>
    <property type="project" value="InterPro"/>
</dbReference>
<dbReference type="GO" id="GO:0046872">
    <property type="term" value="F:metal ion binding"/>
    <property type="evidence" value="ECO:0007669"/>
    <property type="project" value="UniProtKB-KW"/>
</dbReference>
<dbReference type="Proteomes" id="UP000217895">
    <property type="component" value="Chromosome"/>
</dbReference>
<dbReference type="GO" id="GO:0006013">
    <property type="term" value="P:mannose metabolic process"/>
    <property type="evidence" value="ECO:0007669"/>
    <property type="project" value="InterPro"/>
</dbReference>
<dbReference type="PANTHER" id="PTHR46017">
    <property type="entry name" value="ALPHA-MANNOSIDASE 2C1"/>
    <property type="match status" value="1"/>
</dbReference>
<dbReference type="InterPro" id="IPR015341">
    <property type="entry name" value="Glyco_hydro_38_cen"/>
</dbReference>
<dbReference type="InterPro" id="IPR013780">
    <property type="entry name" value="Glyco_hydro_b"/>
</dbReference>
<dbReference type="InterPro" id="IPR011330">
    <property type="entry name" value="Glyco_hydro/deAcase_b/a-brl"/>
</dbReference>
<evidence type="ECO:0000313" key="6">
    <source>
        <dbReference type="EMBL" id="BAY56663.1"/>
    </source>
</evidence>
<dbReference type="Gene3D" id="1.20.1270.50">
    <property type="entry name" value="Glycoside hydrolase family 38, central domain"/>
    <property type="match status" value="1"/>
</dbReference>
<keyword evidence="7" id="KW-1185">Reference proteome</keyword>
<dbReference type="Gene3D" id="2.60.40.1180">
    <property type="entry name" value="Golgi alpha-mannosidase II"/>
    <property type="match status" value="1"/>
</dbReference>
<dbReference type="InterPro" id="IPR041147">
    <property type="entry name" value="GH38_C"/>
</dbReference>
<evidence type="ECO:0000313" key="7">
    <source>
        <dbReference type="Proteomes" id="UP000217895"/>
    </source>
</evidence>
<dbReference type="SUPFAM" id="SSF88688">
    <property type="entry name" value="Families 57/38 glycoside transferase middle domain"/>
    <property type="match status" value="1"/>
</dbReference>
<dbReference type="GO" id="GO:0004559">
    <property type="term" value="F:alpha-mannosidase activity"/>
    <property type="evidence" value="ECO:0007669"/>
    <property type="project" value="InterPro"/>
</dbReference>
<name>A0A1Z4JJ19_LEPBY</name>
<dbReference type="Pfam" id="PF09261">
    <property type="entry name" value="Alpha-mann_mid"/>
    <property type="match status" value="1"/>
</dbReference>
<organism evidence="6 7">
    <name type="scientific">Leptolyngbya boryana NIES-2135</name>
    <dbReference type="NCBI Taxonomy" id="1973484"/>
    <lineage>
        <taxon>Bacteria</taxon>
        <taxon>Bacillati</taxon>
        <taxon>Cyanobacteriota</taxon>
        <taxon>Cyanophyceae</taxon>
        <taxon>Leptolyngbyales</taxon>
        <taxon>Leptolyngbyaceae</taxon>
        <taxon>Leptolyngbya group</taxon>
        <taxon>Leptolyngbya</taxon>
    </lineage>
</organism>
<protein>
    <submittedName>
        <fullName evidence="6">Glycosyl hydrolases family 38 C-terminal domain protein</fullName>
    </submittedName>
</protein>
<dbReference type="PANTHER" id="PTHR46017:SF1">
    <property type="entry name" value="ALPHA-MANNOSIDASE 2C1"/>
    <property type="match status" value="1"/>
</dbReference>
<evidence type="ECO:0000256" key="1">
    <source>
        <dbReference type="ARBA" id="ARBA00009792"/>
    </source>
</evidence>
<dbReference type="InterPro" id="IPR027291">
    <property type="entry name" value="Glyco_hydro_38_N_sf"/>
</dbReference>
<evidence type="ECO:0000256" key="4">
    <source>
        <dbReference type="ARBA" id="ARBA00023295"/>
    </source>
</evidence>
<accession>A0A1Z4JJ19</accession>
<dbReference type="SUPFAM" id="SSF74650">
    <property type="entry name" value="Galactose mutarotase-like"/>
    <property type="match status" value="1"/>
</dbReference>
<gene>
    <name evidence="6" type="ORF">NIES2135_34980</name>
</gene>
<dbReference type="AlphaFoldDB" id="A0A1Z4JJ19"/>
<comment type="similarity">
    <text evidence="1">Belongs to the glycosyl hydrolase 38 family.</text>
</comment>
<dbReference type="SUPFAM" id="SSF88713">
    <property type="entry name" value="Glycoside hydrolase/deacetylase"/>
    <property type="match status" value="1"/>
</dbReference>
<evidence type="ECO:0000256" key="3">
    <source>
        <dbReference type="ARBA" id="ARBA00022801"/>
    </source>
</evidence>
<dbReference type="InterPro" id="IPR028995">
    <property type="entry name" value="Glyco_hydro_57/38_cen_sf"/>
</dbReference>
<dbReference type="SMART" id="SM00872">
    <property type="entry name" value="Alpha-mann_mid"/>
    <property type="match status" value="1"/>
</dbReference>
<dbReference type="InterPro" id="IPR037094">
    <property type="entry name" value="Glyco_hydro_38_cen_sf"/>
</dbReference>
<dbReference type="Gene3D" id="2.60.40.2220">
    <property type="match status" value="1"/>
</dbReference>
<feature type="domain" description="Glycoside hydrolase family 38 central" evidence="5">
    <location>
        <begin position="477"/>
        <end position="555"/>
    </location>
</feature>
<dbReference type="Pfam" id="PF01074">
    <property type="entry name" value="Glyco_hydro_38N"/>
    <property type="match status" value="1"/>
</dbReference>
<dbReference type="Pfam" id="PF17677">
    <property type="entry name" value="Glyco_hydro38C2"/>
    <property type="match status" value="1"/>
</dbReference>
<dbReference type="InterPro" id="IPR011682">
    <property type="entry name" value="Glyco_hydro_38_C"/>
</dbReference>
<dbReference type="Gene3D" id="3.20.110.10">
    <property type="entry name" value="Glycoside hydrolase 38, N terminal domain"/>
    <property type="match status" value="1"/>
</dbReference>
<dbReference type="EMBL" id="AP018203">
    <property type="protein sequence ID" value="BAY56663.1"/>
    <property type="molecule type" value="Genomic_DNA"/>
</dbReference>
<reference evidence="6 7" key="1">
    <citation type="submission" date="2017-06" db="EMBL/GenBank/DDBJ databases">
        <title>Genome sequencing of cyanobaciteial culture collection at National Institute for Environmental Studies (NIES).</title>
        <authorList>
            <person name="Hirose Y."/>
            <person name="Shimura Y."/>
            <person name="Fujisawa T."/>
            <person name="Nakamura Y."/>
            <person name="Kawachi M."/>
        </authorList>
    </citation>
    <scope>NUCLEOTIDE SEQUENCE [LARGE SCALE GENOMIC DNA]</scope>
    <source>
        <strain evidence="6 7">NIES-2135</strain>
    </source>
</reference>
<dbReference type="Gene3D" id="2.70.98.30">
    <property type="entry name" value="Golgi alpha-mannosidase II, domain 4"/>
    <property type="match status" value="1"/>
</dbReference>
<evidence type="ECO:0000256" key="2">
    <source>
        <dbReference type="ARBA" id="ARBA00022723"/>
    </source>
</evidence>
<proteinExistence type="inferred from homology"/>
<dbReference type="CDD" id="cd10789">
    <property type="entry name" value="GH38N_AMII_ER_cytosolic"/>
    <property type="match status" value="1"/>
</dbReference>